<protein>
    <submittedName>
        <fullName evidence="2">Uncharacterized protein</fullName>
    </submittedName>
</protein>
<dbReference type="EMBL" id="JAZAVK010000080">
    <property type="protein sequence ID" value="KAK7425556.1"/>
    <property type="molecule type" value="Genomic_DNA"/>
</dbReference>
<proteinExistence type="predicted"/>
<feature type="transmembrane region" description="Helical" evidence="1">
    <location>
        <begin position="169"/>
        <end position="193"/>
    </location>
</feature>
<keyword evidence="1" id="KW-0812">Transmembrane</keyword>
<keyword evidence="1" id="KW-1133">Transmembrane helix</keyword>
<keyword evidence="3" id="KW-1185">Reference proteome</keyword>
<evidence type="ECO:0000256" key="1">
    <source>
        <dbReference type="SAM" id="Phobius"/>
    </source>
</evidence>
<comment type="caution">
    <text evidence="2">The sequence shown here is derived from an EMBL/GenBank/DDBJ whole genome shotgun (WGS) entry which is preliminary data.</text>
</comment>
<evidence type="ECO:0000313" key="3">
    <source>
        <dbReference type="Proteomes" id="UP001498421"/>
    </source>
</evidence>
<accession>A0ABR1HWZ2</accession>
<feature type="transmembrane region" description="Helical" evidence="1">
    <location>
        <begin position="12"/>
        <end position="36"/>
    </location>
</feature>
<feature type="transmembrane region" description="Helical" evidence="1">
    <location>
        <begin position="244"/>
        <end position="267"/>
    </location>
</feature>
<sequence>MSVHAKDPARRAFIWLKLLFFFYLVFLVLALASDLVHALKVRLKLRSPDEVLDQANLKTRRDAEYLRLNLRSVARFMRQLTNCLLPVTLIKLSNDFMFALKGTRSLSQKIIKWLAFFMAGGLLGFALGYLMQEHSIVPKIWDTMGDQYKVESDYEMLDDLVNKALQLQFLAVSYAIVKGVTAVFALVYASVVMHKYSIVMSFRGCLVVFLAASVLNFIRLVWLMAFSIMVRLTYTCVLYPETLLFLYIFLDIWVFSIVLILLFSIAIKKKGL</sequence>
<keyword evidence="1" id="KW-0472">Membrane</keyword>
<reference evidence="2 3" key="1">
    <citation type="journal article" date="2025" name="Microbiol. Resour. Announc.">
        <title>Draft genome sequences for Neonectria magnoliae and Neonectria punicea, canker pathogens of Liriodendron tulipifera and Acer saccharum in West Virginia.</title>
        <authorList>
            <person name="Petronek H.M."/>
            <person name="Kasson M.T."/>
            <person name="Metheny A.M."/>
            <person name="Stauder C.M."/>
            <person name="Lovett B."/>
            <person name="Lynch S.C."/>
            <person name="Garnas J.R."/>
            <person name="Kasson L.R."/>
            <person name="Stajich J.E."/>
        </authorList>
    </citation>
    <scope>NUCLEOTIDE SEQUENCE [LARGE SCALE GENOMIC DNA]</scope>
    <source>
        <strain evidence="2 3">NRRL 64651</strain>
    </source>
</reference>
<organism evidence="2 3">
    <name type="scientific">Neonectria magnoliae</name>
    <dbReference type="NCBI Taxonomy" id="2732573"/>
    <lineage>
        <taxon>Eukaryota</taxon>
        <taxon>Fungi</taxon>
        <taxon>Dikarya</taxon>
        <taxon>Ascomycota</taxon>
        <taxon>Pezizomycotina</taxon>
        <taxon>Sordariomycetes</taxon>
        <taxon>Hypocreomycetidae</taxon>
        <taxon>Hypocreales</taxon>
        <taxon>Nectriaceae</taxon>
        <taxon>Neonectria</taxon>
    </lineage>
</organism>
<feature type="transmembrane region" description="Helical" evidence="1">
    <location>
        <begin position="110"/>
        <end position="131"/>
    </location>
</feature>
<name>A0ABR1HWZ2_9HYPO</name>
<evidence type="ECO:0000313" key="2">
    <source>
        <dbReference type="EMBL" id="KAK7425556.1"/>
    </source>
</evidence>
<gene>
    <name evidence="2" type="ORF">QQZ08_007997</name>
</gene>
<feature type="transmembrane region" description="Helical" evidence="1">
    <location>
        <begin position="205"/>
        <end position="232"/>
    </location>
</feature>
<dbReference type="Proteomes" id="UP001498421">
    <property type="component" value="Unassembled WGS sequence"/>
</dbReference>